<evidence type="ECO:0000256" key="1">
    <source>
        <dbReference type="SAM" id="MobiDB-lite"/>
    </source>
</evidence>
<organism evidence="3 4">
    <name type="scientific">Dissostichus mawsoni</name>
    <name type="common">Antarctic cod</name>
    <dbReference type="NCBI Taxonomy" id="36200"/>
    <lineage>
        <taxon>Eukaryota</taxon>
        <taxon>Metazoa</taxon>
        <taxon>Chordata</taxon>
        <taxon>Craniata</taxon>
        <taxon>Vertebrata</taxon>
        <taxon>Euteleostomi</taxon>
        <taxon>Actinopterygii</taxon>
        <taxon>Neopterygii</taxon>
        <taxon>Teleostei</taxon>
        <taxon>Neoteleostei</taxon>
        <taxon>Acanthomorphata</taxon>
        <taxon>Eupercaria</taxon>
        <taxon>Perciformes</taxon>
        <taxon>Notothenioidei</taxon>
        <taxon>Nototheniidae</taxon>
        <taxon>Dissostichus</taxon>
    </lineage>
</organism>
<dbReference type="EMBL" id="JAAKFY010000022">
    <property type="protein sequence ID" value="KAF3837974.1"/>
    <property type="molecule type" value="Genomic_DNA"/>
</dbReference>
<feature type="transmembrane region" description="Helical" evidence="2">
    <location>
        <begin position="194"/>
        <end position="215"/>
    </location>
</feature>
<comment type="caution">
    <text evidence="3">The sequence shown here is derived from an EMBL/GenBank/DDBJ whole genome shotgun (WGS) entry which is preliminary data.</text>
</comment>
<keyword evidence="2" id="KW-0472">Membrane</keyword>
<evidence type="ECO:0000256" key="2">
    <source>
        <dbReference type="SAM" id="Phobius"/>
    </source>
</evidence>
<dbReference type="AlphaFoldDB" id="A0A7J5XLM0"/>
<accession>A0A7J5XLM0</accession>
<dbReference type="Proteomes" id="UP000518266">
    <property type="component" value="Unassembled WGS sequence"/>
</dbReference>
<evidence type="ECO:0000313" key="3">
    <source>
        <dbReference type="EMBL" id="KAF3837974.1"/>
    </source>
</evidence>
<feature type="region of interest" description="Disordered" evidence="1">
    <location>
        <begin position="1"/>
        <end position="76"/>
    </location>
</feature>
<feature type="compositionally biased region" description="Basic and acidic residues" evidence="1">
    <location>
        <begin position="8"/>
        <end position="24"/>
    </location>
</feature>
<name>A0A7J5XLM0_DISMA</name>
<keyword evidence="2" id="KW-1133">Transmembrane helix</keyword>
<keyword evidence="2" id="KW-0812">Transmembrane</keyword>
<feature type="compositionally biased region" description="Polar residues" evidence="1">
    <location>
        <begin position="29"/>
        <end position="40"/>
    </location>
</feature>
<gene>
    <name evidence="3" type="ORF">F7725_009742</name>
</gene>
<reference evidence="3 4" key="1">
    <citation type="submission" date="2020-03" db="EMBL/GenBank/DDBJ databases">
        <title>Dissostichus mawsoni Genome sequencing and assembly.</title>
        <authorList>
            <person name="Park H."/>
        </authorList>
    </citation>
    <scope>NUCLEOTIDE SEQUENCE [LARGE SCALE GENOMIC DNA]</scope>
    <source>
        <strain evidence="3">DM0001</strain>
        <tissue evidence="3">Muscle</tissue>
    </source>
</reference>
<protein>
    <submittedName>
        <fullName evidence="3">Uncharacterized protein</fullName>
    </submittedName>
</protein>
<evidence type="ECO:0000313" key="4">
    <source>
        <dbReference type="Proteomes" id="UP000518266"/>
    </source>
</evidence>
<sequence length="302" mass="32181">MSAAEPSQVRERPHSEAEADKESIDSGDAVSSTESSSNDTGRPGPNPSETISVEFEPIDSSADESDSPDIGAEEPLHGIEVPTGFRREDHTAAAGVEGALIGSLVSHQYVQVVPAVVLLRHPQRQHLLVQEESAQVLLAGLALLLQLPLPQSLLLELALLGAFLKRWQGRRETVSPATELEAVEPVEELVELTMLPLLLLAALTPPVLALLWLLLFQPSLLARCLGLCSRITEMYWTGGVSTAAAHLLELLVGEAVELDDELAVGGGDLSAGVDDLDDVQLLPQAHLCAHLPTQVSLPTLKT</sequence>
<proteinExistence type="predicted"/>
<keyword evidence="4" id="KW-1185">Reference proteome</keyword>